<name>A0A1D1YNC1_9ARAE</name>
<accession>A0A1D1YNC1</accession>
<reference evidence="2" key="1">
    <citation type="submission" date="2015-07" db="EMBL/GenBank/DDBJ databases">
        <title>Transcriptome Assembly of Anthurium amnicola.</title>
        <authorList>
            <person name="Suzuki J."/>
        </authorList>
    </citation>
    <scope>NUCLEOTIDE SEQUENCE</scope>
</reference>
<feature type="compositionally biased region" description="Basic and acidic residues" evidence="1">
    <location>
        <begin position="14"/>
        <end position="31"/>
    </location>
</feature>
<dbReference type="AlphaFoldDB" id="A0A1D1YNC1"/>
<gene>
    <name evidence="2" type="primary">npr3_0</name>
    <name evidence="2" type="ORF">g.12052</name>
</gene>
<organism evidence="2">
    <name type="scientific">Anthurium amnicola</name>
    <dbReference type="NCBI Taxonomy" id="1678845"/>
    <lineage>
        <taxon>Eukaryota</taxon>
        <taxon>Viridiplantae</taxon>
        <taxon>Streptophyta</taxon>
        <taxon>Embryophyta</taxon>
        <taxon>Tracheophyta</taxon>
        <taxon>Spermatophyta</taxon>
        <taxon>Magnoliopsida</taxon>
        <taxon>Liliopsida</taxon>
        <taxon>Araceae</taxon>
        <taxon>Pothoideae</taxon>
        <taxon>Potheae</taxon>
        <taxon>Anthurium</taxon>
    </lineage>
</organism>
<evidence type="ECO:0000313" key="2">
    <source>
        <dbReference type="EMBL" id="JAT56142.1"/>
    </source>
</evidence>
<feature type="region of interest" description="Disordered" evidence="1">
    <location>
        <begin position="1"/>
        <end position="91"/>
    </location>
</feature>
<protein>
    <submittedName>
        <fullName evidence="2">Nitrogen permease regulator 3</fullName>
    </submittedName>
</protein>
<dbReference type="EMBL" id="GDJX01011794">
    <property type="protein sequence ID" value="JAT56142.1"/>
    <property type="molecule type" value="Transcribed_RNA"/>
</dbReference>
<feature type="non-terminal residue" evidence="2">
    <location>
        <position position="1"/>
    </location>
</feature>
<evidence type="ECO:0000256" key="1">
    <source>
        <dbReference type="SAM" id="MobiDB-lite"/>
    </source>
</evidence>
<sequence length="167" mass="18155">EIKQQLRLPGGNGDVREEPEGGEDRGDDEKGGGGGPFAPQDLQDDARHGGGIRRGHVRHRRRCTGKASPTPGQRDAERRRAGGAAGGAAQAQAAAFHRRRGRRRHGAILLPVKDILSSTVSQDPDFLHLLMFPSWLDVVFLLASLTYSVTGRSSSTRMDYLVNVIRL</sequence>
<proteinExistence type="predicted"/>
<feature type="compositionally biased region" description="Basic residues" evidence="1">
    <location>
        <begin position="50"/>
        <end position="64"/>
    </location>
</feature>